<name>A0A2K9VHI5_9CAUD</name>
<sequence length="75" mass="8617">MSRFLPDEYYARSDTKGTPDAFLQGKVFKTPLTAVLYIEEQGYAPERFEILPVEKIYYASNVKADFRKAGPPHDK</sequence>
<evidence type="ECO:0000313" key="2">
    <source>
        <dbReference type="Proteomes" id="UP000240564"/>
    </source>
</evidence>
<keyword evidence="2" id="KW-1185">Reference proteome</keyword>
<dbReference type="OrthoDB" id="20726at10239"/>
<gene>
    <name evidence="1" type="ORF">PsPhBjorn_gp49</name>
</gene>
<accession>A0A2K9VHI5</accession>
<dbReference type="Proteomes" id="UP000240564">
    <property type="component" value="Segment"/>
</dbReference>
<protein>
    <submittedName>
        <fullName evidence="1">Uncharacterized protein</fullName>
    </submittedName>
</protein>
<proteinExistence type="predicted"/>
<organism evidence="1 2">
    <name type="scientific">Pseudomonas phage Bjorn</name>
    <dbReference type="NCBI Taxonomy" id="2079288"/>
    <lineage>
        <taxon>Viruses</taxon>
        <taxon>Duplodnaviria</taxon>
        <taxon>Heunggongvirae</taxon>
        <taxon>Uroviricota</taxon>
        <taxon>Caudoviricetes</taxon>
        <taxon>Bjornvirus</taxon>
        <taxon>Bjornvirus bjorn</taxon>
    </lineage>
</organism>
<dbReference type="EMBL" id="MG775259">
    <property type="protein sequence ID" value="AUV61767.1"/>
    <property type="molecule type" value="Genomic_DNA"/>
</dbReference>
<evidence type="ECO:0000313" key="1">
    <source>
        <dbReference type="EMBL" id="AUV61767.1"/>
    </source>
</evidence>
<reference evidence="1 2" key="1">
    <citation type="submission" date="2018-01" db="EMBL/GenBank/DDBJ databases">
        <title>Pseudomonas phages infecting Pseudomonas sp. isolated from Prunus avium.</title>
        <authorList>
            <person name="Colberg O."/>
            <person name="Byth Carstens A."/>
        </authorList>
    </citation>
    <scope>NUCLEOTIDE SEQUENCE [LARGE SCALE GENOMIC DNA]</scope>
</reference>